<dbReference type="EMBL" id="QHHQ01000006">
    <property type="protein sequence ID" value="RAH98955.1"/>
    <property type="molecule type" value="Genomic_DNA"/>
</dbReference>
<dbReference type="PANTHER" id="PTHR43738">
    <property type="entry name" value="ABC TRANSPORTER, MEMBRANE PROTEIN"/>
    <property type="match status" value="1"/>
</dbReference>
<sequence length="376" mass="40003">MNLALKDILHAPARFLVTIAGVAFLITAAVGMIGLYRGIVSDALLIVDVVGADLWVVQGGRAGPFSERSSVPMTLERRVAGVAGVATTRRFMQTSEQFTARGASRRAAVTGVDLSADDGRWIPLVRGRMIRKGHYEAVVDRAVGIGLGETIHLAGDDYAVVGITRDMVDISGDGMMFVSINDAMTIAVDRVAAEVRLARRAGEADPDLKVAAVLTTLQPGADSATVAAAIAEWGDVNVLTAAEQRELLLGQRLWRLRVQILAFTSVLLVVTAIVVSLIVYTMTLEKLHTIAMLKLMGARGRLIAVMIGEQAALIGLLGFALGLALAHVIFPLFPRRVLIEPGDNAMLFGVVAVIVFASALVGVRRANRVRAQEVLA</sequence>
<dbReference type="Proteomes" id="UP000249590">
    <property type="component" value="Unassembled WGS sequence"/>
</dbReference>
<evidence type="ECO:0000313" key="10">
    <source>
        <dbReference type="EMBL" id="RAH98955.1"/>
    </source>
</evidence>
<dbReference type="RefSeq" id="WP_111350467.1">
    <property type="nucleotide sequence ID" value="NZ_QHHQ01000006.1"/>
</dbReference>
<comment type="subcellular location">
    <subcellularLocation>
        <location evidence="1">Cell membrane</location>
        <topology evidence="1">Multi-pass membrane protein</topology>
    </subcellularLocation>
</comment>
<feature type="domain" description="MacB-like periplasmic core" evidence="9">
    <location>
        <begin position="16"/>
        <end position="231"/>
    </location>
</feature>
<evidence type="ECO:0000313" key="11">
    <source>
        <dbReference type="Proteomes" id="UP000249590"/>
    </source>
</evidence>
<evidence type="ECO:0000256" key="3">
    <source>
        <dbReference type="ARBA" id="ARBA00022475"/>
    </source>
</evidence>
<evidence type="ECO:0000256" key="5">
    <source>
        <dbReference type="ARBA" id="ARBA00022989"/>
    </source>
</evidence>
<feature type="domain" description="ABC3 transporter permease C-terminal" evidence="8">
    <location>
        <begin position="262"/>
        <end position="367"/>
    </location>
</feature>
<evidence type="ECO:0000256" key="6">
    <source>
        <dbReference type="ARBA" id="ARBA00023136"/>
    </source>
</evidence>
<comment type="caution">
    <text evidence="10">The sequence shown here is derived from an EMBL/GenBank/DDBJ whole genome shotgun (WGS) entry which is preliminary data.</text>
</comment>
<dbReference type="Pfam" id="PF02687">
    <property type="entry name" value="FtsX"/>
    <property type="match status" value="1"/>
</dbReference>
<dbReference type="InterPro" id="IPR051125">
    <property type="entry name" value="ABC-4/HrtB_transporter"/>
</dbReference>
<dbReference type="OrthoDB" id="7298150at2"/>
<keyword evidence="11" id="KW-1185">Reference proteome</keyword>
<accession>A0A8B2NLI5</accession>
<dbReference type="Pfam" id="PF12704">
    <property type="entry name" value="MacB_PCD"/>
    <property type="match status" value="1"/>
</dbReference>
<keyword evidence="5 7" id="KW-1133">Transmembrane helix</keyword>
<keyword evidence="4 7" id="KW-0812">Transmembrane</keyword>
<organism evidence="10 11">
    <name type="scientific">Acuticoccus sediminis</name>
    <dbReference type="NCBI Taxonomy" id="2184697"/>
    <lineage>
        <taxon>Bacteria</taxon>
        <taxon>Pseudomonadati</taxon>
        <taxon>Pseudomonadota</taxon>
        <taxon>Alphaproteobacteria</taxon>
        <taxon>Hyphomicrobiales</taxon>
        <taxon>Amorphaceae</taxon>
        <taxon>Acuticoccus</taxon>
    </lineage>
</organism>
<dbReference type="InterPro" id="IPR025857">
    <property type="entry name" value="MacB_PCD"/>
</dbReference>
<keyword evidence="3" id="KW-1003">Cell membrane</keyword>
<feature type="transmembrane region" description="Helical" evidence="7">
    <location>
        <begin position="15"/>
        <end position="36"/>
    </location>
</feature>
<evidence type="ECO:0000256" key="2">
    <source>
        <dbReference type="ARBA" id="ARBA00022448"/>
    </source>
</evidence>
<feature type="transmembrane region" description="Helical" evidence="7">
    <location>
        <begin position="260"/>
        <end position="281"/>
    </location>
</feature>
<dbReference type="PANTHER" id="PTHR43738:SF1">
    <property type="entry name" value="HEMIN TRANSPORT SYSTEM PERMEASE PROTEIN HRTB-RELATED"/>
    <property type="match status" value="1"/>
</dbReference>
<evidence type="ECO:0000259" key="8">
    <source>
        <dbReference type="Pfam" id="PF02687"/>
    </source>
</evidence>
<protein>
    <submittedName>
        <fullName evidence="10">Multidrug ABC transporter substrate-binding protein</fullName>
    </submittedName>
</protein>
<reference evidence="10 11" key="1">
    <citation type="submission" date="2018-05" db="EMBL/GenBank/DDBJ databases">
        <title>Acuticoccus sediminis sp. nov., isolated from deep-sea sediment of Indian Ocean.</title>
        <authorList>
            <person name="Liu X."/>
            <person name="Lai Q."/>
            <person name="Du Y."/>
            <person name="Sun F."/>
            <person name="Zhang X."/>
            <person name="Wang S."/>
            <person name="Shao Z."/>
        </authorList>
    </citation>
    <scope>NUCLEOTIDE SEQUENCE [LARGE SCALE GENOMIC DNA]</scope>
    <source>
        <strain evidence="10 11">PTG4-2</strain>
    </source>
</reference>
<feature type="transmembrane region" description="Helical" evidence="7">
    <location>
        <begin position="311"/>
        <end position="333"/>
    </location>
</feature>
<dbReference type="InterPro" id="IPR003838">
    <property type="entry name" value="ABC3_permease_C"/>
</dbReference>
<evidence type="ECO:0000256" key="1">
    <source>
        <dbReference type="ARBA" id="ARBA00004651"/>
    </source>
</evidence>
<evidence type="ECO:0000256" key="7">
    <source>
        <dbReference type="SAM" id="Phobius"/>
    </source>
</evidence>
<feature type="transmembrane region" description="Helical" evidence="7">
    <location>
        <begin position="345"/>
        <end position="363"/>
    </location>
</feature>
<keyword evidence="2" id="KW-0813">Transport</keyword>
<dbReference type="AlphaFoldDB" id="A0A8B2NLI5"/>
<name>A0A8B2NLI5_9HYPH</name>
<gene>
    <name evidence="10" type="ORF">DLJ53_25330</name>
</gene>
<evidence type="ECO:0000259" key="9">
    <source>
        <dbReference type="Pfam" id="PF12704"/>
    </source>
</evidence>
<dbReference type="GO" id="GO:0005886">
    <property type="term" value="C:plasma membrane"/>
    <property type="evidence" value="ECO:0007669"/>
    <property type="project" value="UniProtKB-SubCell"/>
</dbReference>
<keyword evidence="6 7" id="KW-0472">Membrane</keyword>
<proteinExistence type="predicted"/>
<evidence type="ECO:0000256" key="4">
    <source>
        <dbReference type="ARBA" id="ARBA00022692"/>
    </source>
</evidence>